<protein>
    <recommendedName>
        <fullName evidence="4">OVATE domain-containing protein</fullName>
    </recommendedName>
</protein>
<dbReference type="PANTHER" id="PTHR35461">
    <property type="entry name" value="BNAANNG14610D PROTEIN"/>
    <property type="match status" value="1"/>
</dbReference>
<dbReference type="STRING" id="79200.A0A166C5L9"/>
<evidence type="ECO:0000313" key="2">
    <source>
        <dbReference type="EMBL" id="WOG94389.1"/>
    </source>
</evidence>
<keyword evidence="3" id="KW-1185">Reference proteome</keyword>
<reference evidence="1" key="1">
    <citation type="journal article" date="2016" name="Nat. Genet.">
        <title>A high-quality carrot genome assembly provides new insights into carotenoid accumulation and asterid genome evolution.</title>
        <authorList>
            <person name="Iorizzo M."/>
            <person name="Ellison S."/>
            <person name="Senalik D."/>
            <person name="Zeng P."/>
            <person name="Satapoomin P."/>
            <person name="Huang J."/>
            <person name="Bowman M."/>
            <person name="Iovene M."/>
            <person name="Sanseverino W."/>
            <person name="Cavagnaro P."/>
            <person name="Yildiz M."/>
            <person name="Macko-Podgorni A."/>
            <person name="Moranska E."/>
            <person name="Grzebelus E."/>
            <person name="Grzebelus D."/>
            <person name="Ashrafi H."/>
            <person name="Zheng Z."/>
            <person name="Cheng S."/>
            <person name="Spooner D."/>
            <person name="Van Deynze A."/>
            <person name="Simon P."/>
        </authorList>
    </citation>
    <scope>NUCLEOTIDE SEQUENCE [LARGE SCALE GENOMIC DNA]</scope>
    <source>
        <tissue evidence="1">Leaf</tissue>
    </source>
</reference>
<sequence>MFLRSPLSTTRKFLTRAIQNVKSFFNEATYQRLPKTSPMMPFSCIGCHGLDKTLSQRYTELDKFYTDFTNEHVIDNRQDSKSSTSRKCSGHASIACNEDYDQVEECIRDDHNMKKRKMSQRVAPSNTCKSVVTREERRFLVARKLMELKVDVEDAMDIEEVLHHYSHLTSPVYMEIFDQFFIHIYGDLFKQFSRQQLILRPAT</sequence>
<dbReference type="PANTHER" id="PTHR35461:SF3">
    <property type="entry name" value="OVATE DOMAIN-CONTAINING PROTEIN"/>
    <property type="match status" value="1"/>
</dbReference>
<dbReference type="EMBL" id="LNRQ01000003">
    <property type="protein sequence ID" value="KZN03319.1"/>
    <property type="molecule type" value="Genomic_DNA"/>
</dbReference>
<gene>
    <name evidence="1" type="ORF">DCAR_012075</name>
    <name evidence="2" type="ORF">DCAR_0313684</name>
</gene>
<dbReference type="OMA" id="HESFLTH"/>
<accession>A0A166C5L9</accession>
<dbReference type="EMBL" id="CP093345">
    <property type="protein sequence ID" value="WOG94389.1"/>
    <property type="molecule type" value="Genomic_DNA"/>
</dbReference>
<reference evidence="2" key="2">
    <citation type="submission" date="2022-03" db="EMBL/GenBank/DDBJ databases">
        <title>Draft title - Genomic analysis of global carrot germplasm unveils the trajectory of domestication and the origin of high carotenoid orange carrot.</title>
        <authorList>
            <person name="Iorizzo M."/>
            <person name="Ellison S."/>
            <person name="Senalik D."/>
            <person name="Macko-Podgorni A."/>
            <person name="Grzebelus D."/>
            <person name="Bostan H."/>
            <person name="Rolling W."/>
            <person name="Curaba J."/>
            <person name="Simon P."/>
        </authorList>
    </citation>
    <scope>NUCLEOTIDE SEQUENCE</scope>
    <source>
        <tissue evidence="2">Leaf</tissue>
    </source>
</reference>
<evidence type="ECO:0008006" key="4">
    <source>
        <dbReference type="Google" id="ProtNLM"/>
    </source>
</evidence>
<organism evidence="1">
    <name type="scientific">Daucus carota subsp. sativus</name>
    <name type="common">Carrot</name>
    <dbReference type="NCBI Taxonomy" id="79200"/>
    <lineage>
        <taxon>Eukaryota</taxon>
        <taxon>Viridiplantae</taxon>
        <taxon>Streptophyta</taxon>
        <taxon>Embryophyta</taxon>
        <taxon>Tracheophyta</taxon>
        <taxon>Spermatophyta</taxon>
        <taxon>Magnoliopsida</taxon>
        <taxon>eudicotyledons</taxon>
        <taxon>Gunneridae</taxon>
        <taxon>Pentapetalae</taxon>
        <taxon>asterids</taxon>
        <taxon>campanulids</taxon>
        <taxon>Apiales</taxon>
        <taxon>Apiaceae</taxon>
        <taxon>Apioideae</taxon>
        <taxon>Scandiceae</taxon>
        <taxon>Daucinae</taxon>
        <taxon>Daucus</taxon>
        <taxon>Daucus sect. Daucus</taxon>
    </lineage>
</organism>
<dbReference type="Proteomes" id="UP000077755">
    <property type="component" value="Chromosome 3"/>
</dbReference>
<dbReference type="Gramene" id="KZN03319">
    <property type="protein sequence ID" value="KZN03319"/>
    <property type="gene ID" value="DCAR_012075"/>
</dbReference>
<proteinExistence type="predicted"/>
<name>A0A166C5L9_DAUCS</name>
<evidence type="ECO:0000313" key="3">
    <source>
        <dbReference type="Proteomes" id="UP000077755"/>
    </source>
</evidence>
<dbReference type="OrthoDB" id="1928787at2759"/>
<dbReference type="AlphaFoldDB" id="A0A166C5L9"/>
<evidence type="ECO:0000313" key="1">
    <source>
        <dbReference type="EMBL" id="KZN03319.1"/>
    </source>
</evidence>